<protein>
    <recommendedName>
        <fullName evidence="4">DUF3157 domain-containing protein</fullName>
    </recommendedName>
</protein>
<dbReference type="OrthoDB" id="5593708at2"/>
<dbReference type="PATRIC" id="fig|1268237.3.peg.2533"/>
<dbReference type="InterPro" id="IPR021501">
    <property type="entry name" value="DUF3157"/>
</dbReference>
<dbReference type="AlphaFoldDB" id="N9VJF8"/>
<feature type="signal peptide" evidence="1">
    <location>
        <begin position="1"/>
        <end position="17"/>
    </location>
</feature>
<accession>N9VJF8</accession>
<feature type="chain" id="PRO_5004154502" description="DUF3157 domain-containing protein" evidence="1">
    <location>
        <begin position="18"/>
        <end position="183"/>
    </location>
</feature>
<comment type="caution">
    <text evidence="2">The sequence shown here is derived from an EMBL/GenBank/DDBJ whole genome shotgun (WGS) entry which is preliminary data.</text>
</comment>
<name>N9VJF8_9GAMM</name>
<dbReference type="RefSeq" id="WP_005355581.1">
    <property type="nucleotide sequence ID" value="NZ_APVG01000033.1"/>
</dbReference>
<dbReference type="Proteomes" id="UP000023775">
    <property type="component" value="Unassembled WGS sequence"/>
</dbReference>
<proteinExistence type="predicted"/>
<gene>
    <name evidence="2" type="ORF">G114_12864</name>
</gene>
<organism evidence="2 3">
    <name type="scientific">Aeromonas diversa CDC 2478-85</name>
    <dbReference type="NCBI Taxonomy" id="1268237"/>
    <lineage>
        <taxon>Bacteria</taxon>
        <taxon>Pseudomonadati</taxon>
        <taxon>Pseudomonadota</taxon>
        <taxon>Gammaproteobacteria</taxon>
        <taxon>Aeromonadales</taxon>
        <taxon>Aeromonadaceae</taxon>
        <taxon>Aeromonas</taxon>
    </lineage>
</organism>
<keyword evidence="1" id="KW-0732">Signal</keyword>
<evidence type="ECO:0008006" key="4">
    <source>
        <dbReference type="Google" id="ProtNLM"/>
    </source>
</evidence>
<reference evidence="2 3" key="1">
    <citation type="journal article" date="2013" name="Genome Announc.">
        <title>Draft Genome Sequence of the Aeromonas diversa Type Strain.</title>
        <authorList>
            <person name="Farfan M."/>
            <person name="Spataro N."/>
            <person name="Sanglas A."/>
            <person name="Albarral V."/>
            <person name="Loren J.G."/>
            <person name="Bosch E."/>
            <person name="Fuste M.C."/>
        </authorList>
    </citation>
    <scope>NUCLEOTIDE SEQUENCE [LARGE SCALE GENOMIC DNA]</scope>
    <source>
        <strain evidence="2 3">2478-85</strain>
    </source>
</reference>
<sequence>MNRLLPALLLAPTLCLAAPLTQVTLPDGTQIQLNDDHTWEYLVVKPAEPVVATGASASAVPAAAVLTEQAKARPELLSQVTRDGIGIALSGIEGDETLTLHFEAHNQGSRNAILVTGWVTLFDQEGRQLVREPARFWVAETRMPDTYLRKGETRAAREIELPRPAGLSGKPLVRVELDEVVFR</sequence>
<evidence type="ECO:0000313" key="2">
    <source>
        <dbReference type="EMBL" id="ENY71526.1"/>
    </source>
</evidence>
<evidence type="ECO:0000313" key="3">
    <source>
        <dbReference type="Proteomes" id="UP000023775"/>
    </source>
</evidence>
<keyword evidence="3" id="KW-1185">Reference proteome</keyword>
<evidence type="ECO:0000256" key="1">
    <source>
        <dbReference type="SAM" id="SignalP"/>
    </source>
</evidence>
<dbReference type="Pfam" id="PF11355">
    <property type="entry name" value="DUF3157"/>
    <property type="match status" value="1"/>
</dbReference>
<dbReference type="EMBL" id="APVG01000033">
    <property type="protein sequence ID" value="ENY71526.1"/>
    <property type="molecule type" value="Genomic_DNA"/>
</dbReference>